<dbReference type="PANTHER" id="PTHR43000">
    <property type="entry name" value="DTDP-D-GLUCOSE 4,6-DEHYDRATASE-RELATED"/>
    <property type="match status" value="1"/>
</dbReference>
<name>A0A1F4UQF3_UNCKA</name>
<protein>
    <recommendedName>
        <fullName evidence="2">NAD-dependent epimerase/dehydratase domain-containing protein</fullName>
    </recommendedName>
</protein>
<evidence type="ECO:0000259" key="2">
    <source>
        <dbReference type="Pfam" id="PF01370"/>
    </source>
</evidence>
<dbReference type="InterPro" id="IPR001509">
    <property type="entry name" value="Epimerase_deHydtase"/>
</dbReference>
<evidence type="ECO:0000313" key="3">
    <source>
        <dbReference type="EMBL" id="OGC47188.1"/>
    </source>
</evidence>
<accession>A0A1F4UQF3</accession>
<sequence>METIMEKILVTGGTGFIGSHLTERLLEQERQVKVLALKEPLEPIEKENERLLEELGAEIIYGDLRDAESLKEAIKGCDTVFHLAGISRPMAVTDEKYYDVNVKGTENILEAAKAVGVKKFVHVSTVSVLGVSPDGHPLSEDEYQYDGLKYGQTKREGERIALHYHYKHKIPVIVVRPCLVYGPRCLVRLIMFKFVKLGIFPIFDSGEAKMEFAYVDNVVQALLLAEKDGNAVGETFNITDGQPYKIKDVLNTMADELRVARPRLKLHPKVGYYIGVVTEFLSKIVGIFPPFSRTASEWMSKDVNVYECEKAKRLLHYKPTVSLKDGIQKSIDWYKSKGLL</sequence>
<comment type="similarity">
    <text evidence="1">Belongs to the NAD(P)-dependent epimerase/dehydratase family.</text>
</comment>
<evidence type="ECO:0000313" key="4">
    <source>
        <dbReference type="Proteomes" id="UP000176608"/>
    </source>
</evidence>
<reference evidence="3 4" key="1">
    <citation type="journal article" date="2016" name="Nat. Commun.">
        <title>Thousands of microbial genomes shed light on interconnected biogeochemical processes in an aquifer system.</title>
        <authorList>
            <person name="Anantharaman K."/>
            <person name="Brown C.T."/>
            <person name="Hug L.A."/>
            <person name="Sharon I."/>
            <person name="Castelle C.J."/>
            <person name="Probst A.J."/>
            <person name="Thomas B.C."/>
            <person name="Singh A."/>
            <person name="Wilkins M.J."/>
            <person name="Karaoz U."/>
            <person name="Brodie E.L."/>
            <person name="Williams K.H."/>
            <person name="Hubbard S.S."/>
            <person name="Banfield J.F."/>
        </authorList>
    </citation>
    <scope>NUCLEOTIDE SEQUENCE [LARGE SCALE GENOMIC DNA]</scope>
</reference>
<evidence type="ECO:0000256" key="1">
    <source>
        <dbReference type="ARBA" id="ARBA00007637"/>
    </source>
</evidence>
<dbReference type="STRING" id="1802617.A2886_00895"/>
<dbReference type="AlphaFoldDB" id="A0A1F4UQF3"/>
<dbReference type="Pfam" id="PF01370">
    <property type="entry name" value="Epimerase"/>
    <property type="match status" value="1"/>
</dbReference>
<feature type="domain" description="NAD-dependent epimerase/dehydratase" evidence="2">
    <location>
        <begin position="8"/>
        <end position="238"/>
    </location>
</feature>
<dbReference type="InterPro" id="IPR036291">
    <property type="entry name" value="NAD(P)-bd_dom_sf"/>
</dbReference>
<gene>
    <name evidence="3" type="ORF">A2886_00895</name>
</gene>
<dbReference type="Gene3D" id="3.40.50.720">
    <property type="entry name" value="NAD(P)-binding Rossmann-like Domain"/>
    <property type="match status" value="1"/>
</dbReference>
<organism evidence="3 4">
    <name type="scientific">candidate division WWE3 bacterium RIFCSPHIGHO2_01_FULL_42_13</name>
    <dbReference type="NCBI Taxonomy" id="1802617"/>
    <lineage>
        <taxon>Bacteria</taxon>
        <taxon>Katanobacteria</taxon>
    </lineage>
</organism>
<comment type="caution">
    <text evidence="3">The sequence shown here is derived from an EMBL/GenBank/DDBJ whole genome shotgun (WGS) entry which is preliminary data.</text>
</comment>
<dbReference type="EMBL" id="MEVA01000016">
    <property type="protein sequence ID" value="OGC47188.1"/>
    <property type="molecule type" value="Genomic_DNA"/>
</dbReference>
<dbReference type="SUPFAM" id="SSF51735">
    <property type="entry name" value="NAD(P)-binding Rossmann-fold domains"/>
    <property type="match status" value="1"/>
</dbReference>
<proteinExistence type="inferred from homology"/>
<dbReference type="Proteomes" id="UP000176608">
    <property type="component" value="Unassembled WGS sequence"/>
</dbReference>